<dbReference type="EMBL" id="CAXIXY010000005">
    <property type="protein sequence ID" value="CAL2090072.1"/>
    <property type="molecule type" value="Genomic_DNA"/>
</dbReference>
<name>A0ABM9P3H9_9FLAO</name>
<dbReference type="RefSeq" id="WP_348712868.1">
    <property type="nucleotide sequence ID" value="NZ_CAXIXY010000005.1"/>
</dbReference>
<dbReference type="Proteomes" id="UP001497416">
    <property type="component" value="Unassembled WGS sequence"/>
</dbReference>
<organism evidence="1 2">
    <name type="scientific">Tenacibaculum platacis</name>
    <dbReference type="NCBI Taxonomy" id="3137852"/>
    <lineage>
        <taxon>Bacteria</taxon>
        <taxon>Pseudomonadati</taxon>
        <taxon>Bacteroidota</taxon>
        <taxon>Flavobacteriia</taxon>
        <taxon>Flavobacteriales</taxon>
        <taxon>Flavobacteriaceae</taxon>
        <taxon>Tenacibaculum</taxon>
    </lineage>
</organism>
<protein>
    <submittedName>
        <fullName evidence="1">Uncharacterized protein</fullName>
    </submittedName>
</protein>
<reference evidence="1 2" key="1">
    <citation type="submission" date="2024-05" db="EMBL/GenBank/DDBJ databases">
        <authorList>
            <person name="Duchaud E."/>
        </authorList>
    </citation>
    <scope>NUCLEOTIDE SEQUENCE [LARGE SCALE GENOMIC DNA]</scope>
    <source>
        <strain evidence="1">Ena-SAMPLE-TAB-13-05-2024-13:56:06:370-140302</strain>
    </source>
</reference>
<accession>A0ABM9P3H9</accession>
<gene>
    <name evidence="1" type="ORF">T190607A01A_30449</name>
</gene>
<evidence type="ECO:0000313" key="2">
    <source>
        <dbReference type="Proteomes" id="UP001497416"/>
    </source>
</evidence>
<keyword evidence="2" id="KW-1185">Reference proteome</keyword>
<evidence type="ECO:0000313" key="1">
    <source>
        <dbReference type="EMBL" id="CAL2090072.1"/>
    </source>
</evidence>
<comment type="caution">
    <text evidence="1">The sequence shown here is derived from an EMBL/GenBank/DDBJ whole genome shotgun (WGS) entry which is preliminary data.</text>
</comment>
<proteinExistence type="predicted"/>
<sequence>MRKSTTKIVGDIEAQLAKISTIVNLLEKKSSTSSKKLKDWLTETEDMLQQLSIPEASMFAVKRGELTTFLPKDSSNKRKELYFFSANLLTNAQSDLWDVYKKHTEKLENATQLIHQLLQIIYQTKQFKYDTNEDFTLFIHQIWDFCAAHDQLKALTVQILSLINKTDVLLVLAKEIEIENL</sequence>